<dbReference type="PANTHER" id="PTHR43187:SF1">
    <property type="entry name" value="GLUTAMINE AMIDOTRANSFERASE DUG3-RELATED"/>
    <property type="match status" value="1"/>
</dbReference>
<accession>A0ABV8RNI1</accession>
<reference evidence="4" key="1">
    <citation type="journal article" date="2019" name="Int. J. Syst. Evol. Microbiol.">
        <title>The Global Catalogue of Microorganisms (GCM) 10K type strain sequencing project: providing services to taxonomists for standard genome sequencing and annotation.</title>
        <authorList>
            <consortium name="The Broad Institute Genomics Platform"/>
            <consortium name="The Broad Institute Genome Sequencing Center for Infectious Disease"/>
            <person name="Wu L."/>
            <person name="Ma J."/>
        </authorList>
    </citation>
    <scope>NUCLEOTIDE SEQUENCE [LARGE SCALE GENOMIC DNA]</scope>
    <source>
        <strain evidence="4">CGMCC 1.12989</strain>
    </source>
</reference>
<dbReference type="RefSeq" id="WP_379538306.1">
    <property type="nucleotide sequence ID" value="NZ_JBHSDR010000004.1"/>
</dbReference>
<dbReference type="GO" id="GO:0016757">
    <property type="term" value="F:glycosyltransferase activity"/>
    <property type="evidence" value="ECO:0007669"/>
    <property type="project" value="UniProtKB-KW"/>
</dbReference>
<dbReference type="InterPro" id="IPR026869">
    <property type="entry name" value="EgtC-like"/>
</dbReference>
<dbReference type="InterPro" id="IPR029055">
    <property type="entry name" value="Ntn_hydrolases_N"/>
</dbReference>
<dbReference type="EMBL" id="JBHSDR010000004">
    <property type="protein sequence ID" value="MFC4294819.1"/>
    <property type="molecule type" value="Genomic_DNA"/>
</dbReference>
<keyword evidence="4" id="KW-1185">Reference proteome</keyword>
<dbReference type="EC" id="2.4.2.-" evidence="3"/>
<dbReference type="Gene3D" id="3.60.20.10">
    <property type="entry name" value="Glutamine Phosphoribosylpyrophosphate, subunit 1, domain 1"/>
    <property type="match status" value="1"/>
</dbReference>
<dbReference type="PANTHER" id="PTHR43187">
    <property type="entry name" value="GLUTAMINE AMIDOTRANSFERASE DUG3-RELATED"/>
    <property type="match status" value="1"/>
</dbReference>
<dbReference type="Proteomes" id="UP001595828">
    <property type="component" value="Unassembled WGS sequence"/>
</dbReference>
<organism evidence="3 4">
    <name type="scientific">Novosphingobium tardum</name>
    <dbReference type="NCBI Taxonomy" id="1538021"/>
    <lineage>
        <taxon>Bacteria</taxon>
        <taxon>Pseudomonadati</taxon>
        <taxon>Pseudomonadota</taxon>
        <taxon>Alphaproteobacteria</taxon>
        <taxon>Sphingomonadales</taxon>
        <taxon>Sphingomonadaceae</taxon>
        <taxon>Novosphingobium</taxon>
    </lineage>
</organism>
<proteinExistence type="predicted"/>
<keyword evidence="3" id="KW-0328">Glycosyltransferase</keyword>
<dbReference type="SUPFAM" id="SSF56235">
    <property type="entry name" value="N-terminal nucleophile aminohydrolases (Ntn hydrolases)"/>
    <property type="match status" value="1"/>
</dbReference>
<sequence>MCRLLSYLGTPVVIDDLLYSPDSSLLNQTLDAQMLHMLNLAGFGMAAWDPASHIAASPHVYRTTQVGVFDRNLKVLANKVKAQAMLAHIRGVPYNSTVQINEQNVHPFKFDRVPLAMAHNGDLASFRTMRFDLAPYLDPRIGGHIQGSTDSEWIYALTLSALEDPFAINPPEAILAAVRQALSVIREVRARHGIERSSSSNLIFCDGINMVAVRYTFDFGRFDERQLQGTTEYLSMWYSFGRDYGLHDGPHGEEWGLSGSAADADSIIVASEPLTRDFATWLEVPEYSALLVRRDGMFRRAEIHALEI</sequence>
<feature type="domain" description="Glutamine amidotransferase type-2" evidence="2">
    <location>
        <begin position="2"/>
        <end position="308"/>
    </location>
</feature>
<dbReference type="CDD" id="cd01908">
    <property type="entry name" value="YafJ"/>
    <property type="match status" value="1"/>
</dbReference>
<evidence type="ECO:0000313" key="3">
    <source>
        <dbReference type="EMBL" id="MFC4294819.1"/>
    </source>
</evidence>
<comment type="caution">
    <text evidence="3">The sequence shown here is derived from an EMBL/GenBank/DDBJ whole genome shotgun (WGS) entry which is preliminary data.</text>
</comment>
<dbReference type="InterPro" id="IPR052373">
    <property type="entry name" value="Gamma-glu_amide_hydrolase"/>
</dbReference>
<dbReference type="InterPro" id="IPR017932">
    <property type="entry name" value="GATase_2_dom"/>
</dbReference>
<keyword evidence="1 3" id="KW-0315">Glutamine amidotransferase</keyword>
<evidence type="ECO:0000256" key="1">
    <source>
        <dbReference type="ARBA" id="ARBA00022962"/>
    </source>
</evidence>
<dbReference type="PROSITE" id="PS51278">
    <property type="entry name" value="GATASE_TYPE_2"/>
    <property type="match status" value="1"/>
</dbReference>
<name>A0ABV8RNI1_9SPHN</name>
<evidence type="ECO:0000313" key="4">
    <source>
        <dbReference type="Proteomes" id="UP001595828"/>
    </source>
</evidence>
<keyword evidence="3" id="KW-0808">Transferase</keyword>
<gene>
    <name evidence="3" type="ORF">ACFO0A_07055</name>
</gene>
<evidence type="ECO:0000259" key="2">
    <source>
        <dbReference type="PROSITE" id="PS51278"/>
    </source>
</evidence>
<dbReference type="Pfam" id="PF13230">
    <property type="entry name" value="GATase_4"/>
    <property type="match status" value="1"/>
</dbReference>
<protein>
    <submittedName>
        <fullName evidence="3">Class II glutamine amidotransferase</fullName>
        <ecNumber evidence="3">2.4.2.-</ecNumber>
    </submittedName>
</protein>